<accession>A0AAP0LX45</accession>
<dbReference type="Proteomes" id="UP001428341">
    <property type="component" value="Unassembled WGS sequence"/>
</dbReference>
<dbReference type="Pfam" id="PF00560">
    <property type="entry name" value="LRR_1"/>
    <property type="match status" value="4"/>
</dbReference>
<dbReference type="Gene3D" id="1.20.58.1220">
    <property type="entry name" value="Exo84p, C-terminal helical domain"/>
    <property type="match status" value="1"/>
</dbReference>
<dbReference type="FunFam" id="3.80.10.10:FF:000400">
    <property type="entry name" value="Nuclear pore complex protein NUP107"/>
    <property type="match status" value="1"/>
</dbReference>
<evidence type="ECO:0000256" key="4">
    <source>
        <dbReference type="ARBA" id="ARBA00022483"/>
    </source>
</evidence>
<evidence type="ECO:0000256" key="6">
    <source>
        <dbReference type="ARBA" id="ARBA00022692"/>
    </source>
</evidence>
<name>A0AAP0LX45_9ROSI</name>
<dbReference type="InterPro" id="IPR001611">
    <property type="entry name" value="Leu-rich_rpt"/>
</dbReference>
<dbReference type="InterPro" id="IPR032403">
    <property type="entry name" value="Exo84_C"/>
</dbReference>
<dbReference type="InterPro" id="IPR016159">
    <property type="entry name" value="Cullin_repeat-like_dom_sf"/>
</dbReference>
<dbReference type="InterPro" id="IPR003591">
    <property type="entry name" value="Leu-rich_rpt_typical-subtyp"/>
</dbReference>
<dbReference type="PANTHER" id="PTHR21426">
    <property type="entry name" value="EXOCYST COMPLEX COMPONENT 8"/>
    <property type="match status" value="1"/>
</dbReference>
<keyword evidence="9" id="KW-1133">Transmembrane helix</keyword>
<evidence type="ECO:0000256" key="8">
    <source>
        <dbReference type="ARBA" id="ARBA00022737"/>
    </source>
</evidence>
<evidence type="ECO:0000256" key="3">
    <source>
        <dbReference type="ARBA" id="ARBA00022448"/>
    </source>
</evidence>
<protein>
    <recommendedName>
        <fullName evidence="16">Exocyst complex component EXO84A</fullName>
    </recommendedName>
</protein>
<dbReference type="GO" id="GO:0006893">
    <property type="term" value="P:Golgi to plasma membrane transport"/>
    <property type="evidence" value="ECO:0007669"/>
    <property type="project" value="TreeGrafter"/>
</dbReference>
<keyword evidence="15" id="KW-1185">Reference proteome</keyword>
<keyword evidence="8" id="KW-0677">Repeat</keyword>
<evidence type="ECO:0000256" key="9">
    <source>
        <dbReference type="ARBA" id="ARBA00022989"/>
    </source>
</evidence>
<dbReference type="InterPro" id="IPR042560">
    <property type="entry name" value="Exo84_C_2"/>
</dbReference>
<dbReference type="SUPFAM" id="SSF74788">
    <property type="entry name" value="Cullin repeat-like"/>
    <property type="match status" value="1"/>
</dbReference>
<evidence type="ECO:0000313" key="14">
    <source>
        <dbReference type="EMBL" id="KAK9189023.1"/>
    </source>
</evidence>
<dbReference type="Pfam" id="PF08263">
    <property type="entry name" value="LRRNT_2"/>
    <property type="match status" value="1"/>
</dbReference>
<feature type="domain" description="Disease resistance R13L4/SHOC-2-like LRR" evidence="13">
    <location>
        <begin position="1010"/>
        <end position="1197"/>
    </location>
</feature>
<keyword evidence="5" id="KW-0433">Leucine-rich repeat</keyword>
<dbReference type="Pfam" id="PF08700">
    <property type="entry name" value="VPS51_Exo84_N"/>
    <property type="match status" value="1"/>
</dbReference>
<comment type="caution">
    <text evidence="14">The sequence shown here is derived from an EMBL/GenBank/DDBJ whole genome shotgun (WGS) entry which is preliminary data.</text>
</comment>
<reference evidence="14 15" key="1">
    <citation type="submission" date="2024-05" db="EMBL/GenBank/DDBJ databases">
        <title>Haplotype-resolved chromosome-level genome assembly of Huyou (Citrus changshanensis).</title>
        <authorList>
            <person name="Miao C."/>
            <person name="Chen W."/>
            <person name="Wu Y."/>
            <person name="Wang L."/>
            <person name="Zhao S."/>
            <person name="Grierson D."/>
            <person name="Xu C."/>
            <person name="Chen K."/>
        </authorList>
    </citation>
    <scope>NUCLEOTIDE SEQUENCE [LARGE SCALE GENOMIC DNA]</scope>
    <source>
        <strain evidence="14">01-14</strain>
        <tissue evidence="14">Leaf</tissue>
    </source>
</reference>
<evidence type="ECO:0000256" key="5">
    <source>
        <dbReference type="ARBA" id="ARBA00022614"/>
    </source>
</evidence>
<organism evidence="14 15">
    <name type="scientific">Citrus x changshan-huyou</name>
    <dbReference type="NCBI Taxonomy" id="2935761"/>
    <lineage>
        <taxon>Eukaryota</taxon>
        <taxon>Viridiplantae</taxon>
        <taxon>Streptophyta</taxon>
        <taxon>Embryophyta</taxon>
        <taxon>Tracheophyta</taxon>
        <taxon>Spermatophyta</taxon>
        <taxon>Magnoliopsida</taxon>
        <taxon>eudicotyledons</taxon>
        <taxon>Gunneridae</taxon>
        <taxon>Pentapetalae</taxon>
        <taxon>rosids</taxon>
        <taxon>malvids</taxon>
        <taxon>Sapindales</taxon>
        <taxon>Rutaceae</taxon>
        <taxon>Aurantioideae</taxon>
        <taxon>Citrus</taxon>
    </lineage>
</organism>
<evidence type="ECO:0000259" key="13">
    <source>
        <dbReference type="Pfam" id="PF23598"/>
    </source>
</evidence>
<dbReference type="InterPro" id="IPR032675">
    <property type="entry name" value="LRR_dom_sf"/>
</dbReference>
<dbReference type="Pfam" id="PF16528">
    <property type="entry name" value="Exo84_C"/>
    <property type="match status" value="1"/>
</dbReference>
<feature type="domain" description="Exocyst component Exo84 C-terminal" evidence="12">
    <location>
        <begin position="159"/>
        <end position="366"/>
    </location>
</feature>
<sequence length="1434" mass="157481">MSITSIVTTAQPRTSVSSSIGDSAELEGNLTLSDRLKAFKSSQFDPDAYVTSKSQHMNEKEIRHLCSYLVELKKASAEEMRRCVYANYAAFIRTSKEISVLEGQLLSMRNLLATQSALVQGLAEGARIDSLFAVTEDSDDDDISSLKNEGLSNMENWSVEFLETLEVLLAERRVDEALAALEEGQNTVREAKHRCTLSRSAIFSLQSAISEQRQKLADQLAGTICQPSTRGVELRSAVLALKKLGDGPRSHTLLLKSHHQRLQCYVQSLRSSSSLSGGALTATVSQLVFSTIAQAARDSLAVFGEEPAYSSELVTWAVKETEDFALLLERHILASAAAAGGLRVVTETIQICLGHCSLLEARGLALSPVILRSFRPSVEHALSAYLKRIEKSSAALAAADDWLLAYPPAGARPFSSTNSLNTAVGSQPKLSTSAHKFNALVQELLEDIGPLENLKLDGPALDGVFQAFNSYVSLLINALPGSTENEENLEGFSNKIVSMAETESQQVALLANASLLADELLPRAALKLLPFSSNRMEMTPRRASDRQNRFPEQREWKRKLQRLVDRLRDSFCRTHALDIIFTEDGEIRLNAEIYTCMDESMEEPEWFPSPIFQELFIKLTRMASIASDMFVGRERFATILLMRLTETVILWLADDQSFWAEIEEGPKPLGPLGLQQFYLDMEFVMLFSSQGRYLSRNLQQVIKNIIARAIEVVAATGIDPYSVLPEDDWFAEIAQIAIKMLSGKATFGDDEEDVISPTASVPRAKKHLRQFKFLAYHADHIGIQEHGSCQTLPADMREASLVLTIITVVKGNASVVEACNSNDLKALKSFKAGIHIDTSGRLANWVGQSCCRWEGISCHSTTGRVTEIHLPGFISTEDSVFQSRMKGSLSPSISLLTSLKVLDLGGLIDLTGIIPPSIGCLQNLKKLYLYGNKLSGSVPESISKLLKLEELHLHENRLSGTLSSSLGNLKNINQLLMHTNQFTGVIPDSFTNLTNLVSLDLHCNYLNGYIPEKIGELQLLEQLDFSNNLLRGKLPPSLCNLTVISVLYLDNNKLEGAIPFPSSPGQMPSLGFLRLQDNNLTGKIPPTFGYLASLRRVSLANNKLEGAIPTSLGNLQDLTELYLNGNQLSGQIPKSISQLSRLIFLSISRNQIEGPLPSWMFSLQNLQTLDLSFNLLNLSSIPMWIAELPSLSRVYLAGCGIKGKIPEFFRTTPSPLQELDLSVNHLTESIPAWIGSLTQLYSLNLSRNSLVSSIPETITNLPDLGVLDLHSNKLTGSISQVFKIGQRFPDGSLTYIDLSDNGFSSGIELTGGGGQTGIRFLNLSRNVLEGQIPVSVGRLRSLRSLDLSYNKLGYVLPGSLANESSLETLKLQNNRFTGRIPSEYLKLKMLKELDLSHNLLVGEIPAGKPLSDFPESSFSGNRGLCGKPLTACRA</sequence>
<keyword evidence="6" id="KW-0812">Transmembrane</keyword>
<evidence type="ECO:0000256" key="10">
    <source>
        <dbReference type="ARBA" id="ARBA00023136"/>
    </source>
</evidence>
<dbReference type="EMBL" id="JBCGBO010000007">
    <property type="protein sequence ID" value="KAK9189023.1"/>
    <property type="molecule type" value="Genomic_DNA"/>
</dbReference>
<dbReference type="Gene3D" id="3.80.10.10">
    <property type="entry name" value="Ribonuclease Inhibitor"/>
    <property type="match status" value="4"/>
</dbReference>
<dbReference type="Pfam" id="PF23598">
    <property type="entry name" value="LRR_14"/>
    <property type="match status" value="1"/>
</dbReference>
<dbReference type="GO" id="GO:0000145">
    <property type="term" value="C:exocyst"/>
    <property type="evidence" value="ECO:0007669"/>
    <property type="project" value="InterPro"/>
</dbReference>
<dbReference type="FunFam" id="1.20.58.1210:FF:000002">
    <property type="entry name" value="Exocyst complex component EXO84B"/>
    <property type="match status" value="1"/>
</dbReference>
<dbReference type="SMART" id="SM00365">
    <property type="entry name" value="LRR_SD22"/>
    <property type="match status" value="5"/>
</dbReference>
<evidence type="ECO:0000259" key="11">
    <source>
        <dbReference type="Pfam" id="PF08263"/>
    </source>
</evidence>
<dbReference type="Pfam" id="PF13855">
    <property type="entry name" value="LRR_8"/>
    <property type="match status" value="1"/>
</dbReference>
<proteinExistence type="inferred from homology"/>
<keyword evidence="4" id="KW-0268">Exocytosis</keyword>
<comment type="similarity">
    <text evidence="2">Belongs to the EXO84 family.</text>
</comment>
<dbReference type="FunFam" id="3.80.10.10:FF:000716">
    <property type="entry name" value="LRR receptor-like serine/threonine-protein kinase GSO1"/>
    <property type="match status" value="1"/>
</dbReference>
<dbReference type="SMART" id="SM00369">
    <property type="entry name" value="LRR_TYP"/>
    <property type="match status" value="13"/>
</dbReference>
<dbReference type="InterPro" id="IPR033961">
    <property type="entry name" value="Exo84"/>
</dbReference>
<evidence type="ECO:0000256" key="1">
    <source>
        <dbReference type="ARBA" id="ARBA00004370"/>
    </source>
</evidence>
<feature type="domain" description="Leucine-rich repeat-containing N-terminal plant-type" evidence="11">
    <location>
        <begin position="821"/>
        <end position="858"/>
    </location>
</feature>
<dbReference type="Gene3D" id="1.20.58.1210">
    <property type="entry name" value="Exo84p, N-terminal helical domain"/>
    <property type="match status" value="1"/>
</dbReference>
<evidence type="ECO:0000313" key="15">
    <source>
        <dbReference type="Proteomes" id="UP001428341"/>
    </source>
</evidence>
<keyword evidence="3" id="KW-0813">Transport</keyword>
<dbReference type="SUPFAM" id="SSF52047">
    <property type="entry name" value="RNI-like"/>
    <property type="match status" value="1"/>
</dbReference>
<evidence type="ECO:0000256" key="7">
    <source>
        <dbReference type="ARBA" id="ARBA00022729"/>
    </source>
</evidence>
<dbReference type="FunFam" id="1.20.58.1220:FF:000001">
    <property type="entry name" value="Exocyst complex component EXO84B"/>
    <property type="match status" value="1"/>
</dbReference>
<dbReference type="InterPro" id="IPR042561">
    <property type="entry name" value="Exo84_C_1"/>
</dbReference>
<dbReference type="GO" id="GO:0006887">
    <property type="term" value="P:exocytosis"/>
    <property type="evidence" value="ECO:0007669"/>
    <property type="project" value="UniProtKB-KW"/>
</dbReference>
<dbReference type="SUPFAM" id="SSF52058">
    <property type="entry name" value="L domain-like"/>
    <property type="match status" value="1"/>
</dbReference>
<evidence type="ECO:0008006" key="16">
    <source>
        <dbReference type="Google" id="ProtNLM"/>
    </source>
</evidence>
<evidence type="ECO:0000259" key="12">
    <source>
        <dbReference type="Pfam" id="PF16528"/>
    </source>
</evidence>
<gene>
    <name evidence="14" type="ORF">WN944_020428</name>
</gene>
<dbReference type="InterPro" id="IPR055414">
    <property type="entry name" value="LRR_R13L4/SHOC2-like"/>
</dbReference>
<dbReference type="GO" id="GO:0016020">
    <property type="term" value="C:membrane"/>
    <property type="evidence" value="ECO:0007669"/>
    <property type="project" value="UniProtKB-SubCell"/>
</dbReference>
<dbReference type="FunFam" id="3.80.10.10:FF:000383">
    <property type="entry name" value="Leucine-rich repeat receptor protein kinase EMS1"/>
    <property type="match status" value="2"/>
</dbReference>
<evidence type="ECO:0000256" key="2">
    <source>
        <dbReference type="ARBA" id="ARBA00007210"/>
    </source>
</evidence>
<dbReference type="InterPro" id="IPR013210">
    <property type="entry name" value="LRR_N_plant-typ"/>
</dbReference>
<keyword evidence="10" id="KW-0472">Membrane</keyword>
<comment type="subcellular location">
    <subcellularLocation>
        <location evidence="1">Membrane</location>
    </subcellularLocation>
</comment>
<keyword evidence="7" id="KW-0732">Signal</keyword>
<dbReference type="GO" id="GO:0008104">
    <property type="term" value="P:intracellular protein localization"/>
    <property type="evidence" value="ECO:0007669"/>
    <property type="project" value="TreeGrafter"/>
</dbReference>
<dbReference type="PANTHER" id="PTHR21426:SF15">
    <property type="entry name" value="EXOCYST COMPLEX COMPONENT EXO84A"/>
    <property type="match status" value="1"/>
</dbReference>